<dbReference type="Gene3D" id="3.40.50.300">
    <property type="entry name" value="P-loop containing nucleotide triphosphate hydrolases"/>
    <property type="match status" value="1"/>
</dbReference>
<dbReference type="EMBL" id="MFUC01000001">
    <property type="protein sequence ID" value="OGI72698.1"/>
    <property type="molecule type" value="Genomic_DNA"/>
</dbReference>
<dbReference type="InterPro" id="IPR003593">
    <property type="entry name" value="AAA+_ATPase"/>
</dbReference>
<sequence>MKTKKPQPPDQVRPAVFTTVWRNWKEAFKKNALMLTLTLVFYNLSAYFDQMLKPMFWKQVFDQINQGLDPMKSFYYIIGCFALSWILSRLGDLNIIISESNIIKNLRDTALHGLMMKDSKFFANHFIGSLVSKSGRFANESEKVIDHGVFTLSRTAILVIYILIYTFVIMPDVGLIFLIWVTVFVLVTIILLKFSLRADVESSEKDSKTNGVFSDILTSLLYLRSFSREHAEFENFKKVSGEERAYKRRAWFLVNFQWAVQGILVAVLEIVVMYTLMHKVMDKVETIGTLAMMQVYIISLANNMYQLGQSLKHVRTGFTDAYEMAVILDDKTDCGEEVLKPSLNDSLKFIPNHVISFEKVSFSYDSGARKVLENFCFDFQAGRHYGVVGQSGAGKSTLFKILLRQSQHESGNILIGGANINGMPKADLRSLISYVPQSPTFPSRKIIDILKLGKNNATDAEVRLACEKAGCHFIWDKFPNGFDTYVGERGVKLSGGEAQRVAIAVAILKDAPIIIMDEPTSSLDAETESLIQKSITKHFVGKTMLVIAHRLATVAVLDEVLLIENGQVVHNAPHAELLGKSESYAKMWQLQTSPVILQN</sequence>
<dbReference type="InterPro" id="IPR036640">
    <property type="entry name" value="ABC1_TM_sf"/>
</dbReference>
<name>A0A1F6VSS6_9BACT</name>
<evidence type="ECO:0008006" key="14">
    <source>
        <dbReference type="Google" id="ProtNLM"/>
    </source>
</evidence>
<keyword evidence="6" id="KW-0067">ATP-binding</keyword>
<dbReference type="PROSITE" id="PS50929">
    <property type="entry name" value="ABC_TM1F"/>
    <property type="match status" value="1"/>
</dbReference>
<evidence type="ECO:0000256" key="3">
    <source>
        <dbReference type="ARBA" id="ARBA00022475"/>
    </source>
</evidence>
<dbReference type="Gene3D" id="1.20.1560.10">
    <property type="entry name" value="ABC transporter type 1, transmembrane domain"/>
    <property type="match status" value="1"/>
</dbReference>
<feature type="transmembrane region" description="Helical" evidence="9">
    <location>
        <begin position="32"/>
        <end position="48"/>
    </location>
</feature>
<feature type="transmembrane region" description="Helical" evidence="9">
    <location>
        <begin position="250"/>
        <end position="274"/>
    </location>
</feature>
<dbReference type="InterPro" id="IPR003439">
    <property type="entry name" value="ABC_transporter-like_ATP-bd"/>
</dbReference>
<feature type="transmembrane region" description="Helical" evidence="9">
    <location>
        <begin position="175"/>
        <end position="196"/>
    </location>
</feature>
<dbReference type="PROSITE" id="PS00211">
    <property type="entry name" value="ABC_TRANSPORTER_1"/>
    <property type="match status" value="1"/>
</dbReference>
<keyword evidence="8 9" id="KW-0472">Membrane</keyword>
<protein>
    <recommendedName>
        <fullName evidence="14">ABC transporter ATP-binding protein</fullName>
    </recommendedName>
</protein>
<evidence type="ECO:0000256" key="8">
    <source>
        <dbReference type="ARBA" id="ARBA00023136"/>
    </source>
</evidence>
<evidence type="ECO:0000256" key="5">
    <source>
        <dbReference type="ARBA" id="ARBA00022741"/>
    </source>
</evidence>
<evidence type="ECO:0000313" key="13">
    <source>
        <dbReference type="Proteomes" id="UP000179686"/>
    </source>
</evidence>
<dbReference type="PANTHER" id="PTHR43394">
    <property type="entry name" value="ATP-DEPENDENT PERMEASE MDL1, MITOCHONDRIAL"/>
    <property type="match status" value="1"/>
</dbReference>
<feature type="domain" description="ABC transporter" evidence="10">
    <location>
        <begin position="355"/>
        <end position="590"/>
    </location>
</feature>
<evidence type="ECO:0000259" key="10">
    <source>
        <dbReference type="PROSITE" id="PS50893"/>
    </source>
</evidence>
<keyword evidence="5" id="KW-0547">Nucleotide-binding</keyword>
<feature type="domain" description="ABC transmembrane type-1" evidence="11">
    <location>
        <begin position="54"/>
        <end position="316"/>
    </location>
</feature>
<evidence type="ECO:0000256" key="9">
    <source>
        <dbReference type="SAM" id="Phobius"/>
    </source>
</evidence>
<dbReference type="Pfam" id="PF00005">
    <property type="entry name" value="ABC_tran"/>
    <property type="match status" value="1"/>
</dbReference>
<keyword evidence="2" id="KW-0813">Transport</keyword>
<comment type="subcellular location">
    <subcellularLocation>
        <location evidence="1">Cell membrane</location>
        <topology evidence="1">Multi-pass membrane protein</topology>
    </subcellularLocation>
</comment>
<dbReference type="SUPFAM" id="SSF52540">
    <property type="entry name" value="P-loop containing nucleoside triphosphate hydrolases"/>
    <property type="match status" value="1"/>
</dbReference>
<evidence type="ECO:0000259" key="11">
    <source>
        <dbReference type="PROSITE" id="PS50929"/>
    </source>
</evidence>
<keyword evidence="4 9" id="KW-0812">Transmembrane</keyword>
<organism evidence="12 13">
    <name type="scientific">Candidatus Nomurabacteria bacterium RIFCSPHIGHO2_02_FULL_38_15</name>
    <dbReference type="NCBI Taxonomy" id="1801752"/>
    <lineage>
        <taxon>Bacteria</taxon>
        <taxon>Candidatus Nomuraibacteriota</taxon>
    </lineage>
</organism>
<proteinExistence type="predicted"/>
<evidence type="ECO:0000256" key="2">
    <source>
        <dbReference type="ARBA" id="ARBA00022448"/>
    </source>
</evidence>
<dbReference type="PROSITE" id="PS50893">
    <property type="entry name" value="ABC_TRANSPORTER_2"/>
    <property type="match status" value="1"/>
</dbReference>
<evidence type="ECO:0000256" key="7">
    <source>
        <dbReference type="ARBA" id="ARBA00022989"/>
    </source>
</evidence>
<dbReference type="InterPro" id="IPR039421">
    <property type="entry name" value="Type_1_exporter"/>
</dbReference>
<dbReference type="InterPro" id="IPR017871">
    <property type="entry name" value="ABC_transporter-like_CS"/>
</dbReference>
<dbReference type="Proteomes" id="UP000179686">
    <property type="component" value="Unassembled WGS sequence"/>
</dbReference>
<feature type="transmembrane region" description="Helical" evidence="9">
    <location>
        <begin position="74"/>
        <end position="97"/>
    </location>
</feature>
<gene>
    <name evidence="12" type="ORF">A3J61_00195</name>
</gene>
<dbReference type="AlphaFoldDB" id="A0A1F6VSS6"/>
<dbReference type="Pfam" id="PF00664">
    <property type="entry name" value="ABC_membrane"/>
    <property type="match status" value="1"/>
</dbReference>
<keyword evidence="7 9" id="KW-1133">Transmembrane helix</keyword>
<dbReference type="InterPro" id="IPR011527">
    <property type="entry name" value="ABC1_TM_dom"/>
</dbReference>
<evidence type="ECO:0000256" key="1">
    <source>
        <dbReference type="ARBA" id="ARBA00004651"/>
    </source>
</evidence>
<dbReference type="GO" id="GO:0015421">
    <property type="term" value="F:ABC-type oligopeptide transporter activity"/>
    <property type="evidence" value="ECO:0007669"/>
    <property type="project" value="TreeGrafter"/>
</dbReference>
<dbReference type="FunFam" id="3.40.50.300:FF:000221">
    <property type="entry name" value="Multidrug ABC transporter ATP-binding protein"/>
    <property type="match status" value="1"/>
</dbReference>
<feature type="transmembrane region" description="Helical" evidence="9">
    <location>
        <begin position="149"/>
        <end position="169"/>
    </location>
</feature>
<dbReference type="PANTHER" id="PTHR43394:SF1">
    <property type="entry name" value="ATP-BINDING CASSETTE SUB-FAMILY B MEMBER 10, MITOCHONDRIAL"/>
    <property type="match status" value="1"/>
</dbReference>
<evidence type="ECO:0000256" key="4">
    <source>
        <dbReference type="ARBA" id="ARBA00022692"/>
    </source>
</evidence>
<dbReference type="SMART" id="SM00382">
    <property type="entry name" value="AAA"/>
    <property type="match status" value="1"/>
</dbReference>
<dbReference type="InterPro" id="IPR027417">
    <property type="entry name" value="P-loop_NTPase"/>
</dbReference>
<comment type="caution">
    <text evidence="12">The sequence shown here is derived from an EMBL/GenBank/DDBJ whole genome shotgun (WGS) entry which is preliminary data.</text>
</comment>
<dbReference type="GO" id="GO:0005524">
    <property type="term" value="F:ATP binding"/>
    <property type="evidence" value="ECO:0007669"/>
    <property type="project" value="UniProtKB-KW"/>
</dbReference>
<dbReference type="GO" id="GO:0005886">
    <property type="term" value="C:plasma membrane"/>
    <property type="evidence" value="ECO:0007669"/>
    <property type="project" value="UniProtKB-SubCell"/>
</dbReference>
<evidence type="ECO:0000256" key="6">
    <source>
        <dbReference type="ARBA" id="ARBA00022840"/>
    </source>
</evidence>
<keyword evidence="3" id="KW-1003">Cell membrane</keyword>
<dbReference type="GO" id="GO:0016887">
    <property type="term" value="F:ATP hydrolysis activity"/>
    <property type="evidence" value="ECO:0007669"/>
    <property type="project" value="InterPro"/>
</dbReference>
<dbReference type="SUPFAM" id="SSF90123">
    <property type="entry name" value="ABC transporter transmembrane region"/>
    <property type="match status" value="1"/>
</dbReference>
<reference evidence="12 13" key="1">
    <citation type="journal article" date="2016" name="Nat. Commun.">
        <title>Thousands of microbial genomes shed light on interconnected biogeochemical processes in an aquifer system.</title>
        <authorList>
            <person name="Anantharaman K."/>
            <person name="Brown C.T."/>
            <person name="Hug L.A."/>
            <person name="Sharon I."/>
            <person name="Castelle C.J."/>
            <person name="Probst A.J."/>
            <person name="Thomas B.C."/>
            <person name="Singh A."/>
            <person name="Wilkins M.J."/>
            <person name="Karaoz U."/>
            <person name="Brodie E.L."/>
            <person name="Williams K.H."/>
            <person name="Hubbard S.S."/>
            <person name="Banfield J.F."/>
        </authorList>
    </citation>
    <scope>NUCLEOTIDE SEQUENCE [LARGE SCALE GENOMIC DNA]</scope>
</reference>
<evidence type="ECO:0000313" key="12">
    <source>
        <dbReference type="EMBL" id="OGI72698.1"/>
    </source>
</evidence>
<dbReference type="STRING" id="1801752.A3J61_00195"/>
<accession>A0A1F6VSS6</accession>